<evidence type="ECO:0000313" key="16">
    <source>
        <dbReference type="Proteomes" id="UP000317158"/>
    </source>
</evidence>
<keyword evidence="7 12" id="KW-0560">Oxidoreductase</keyword>
<evidence type="ECO:0000256" key="1">
    <source>
        <dbReference type="ARBA" id="ARBA00004724"/>
    </source>
</evidence>
<dbReference type="AlphaFoldDB" id="A0A520KRR8"/>
<dbReference type="InterPro" id="IPR013328">
    <property type="entry name" value="6PGD_dom2"/>
</dbReference>
<evidence type="ECO:0000256" key="3">
    <source>
        <dbReference type="ARBA" id="ARBA00013014"/>
    </source>
</evidence>
<dbReference type="UniPathway" id="UPA00241"/>
<reference evidence="15 16" key="1">
    <citation type="journal article" date="2019" name="Nat. Microbiol.">
        <title>Wide diversity of methane and short-chain alkane metabolisms in uncultured archaea.</title>
        <authorList>
            <person name="Borrel G."/>
            <person name="Adam P.S."/>
            <person name="McKay L.J."/>
            <person name="Chen L.X."/>
            <person name="Sierra-Garcia I.N."/>
            <person name="Sieber C.M."/>
            <person name="Letourneur Q."/>
            <person name="Ghozlane A."/>
            <person name="Andersen G.L."/>
            <person name="Li W.J."/>
            <person name="Hallam S.J."/>
            <person name="Muyzer G."/>
            <person name="de Oliveira V.M."/>
            <person name="Inskeep W.P."/>
            <person name="Banfield J.F."/>
            <person name="Gribaldo S."/>
        </authorList>
    </citation>
    <scope>NUCLEOTIDE SEQUENCE [LARGE SCALE GENOMIC DNA]</scope>
    <source>
        <strain evidence="15">NM1a</strain>
    </source>
</reference>
<dbReference type="GO" id="GO:0050661">
    <property type="term" value="F:NADP binding"/>
    <property type="evidence" value="ECO:0007669"/>
    <property type="project" value="TreeGrafter"/>
</dbReference>
<dbReference type="InterPro" id="IPR003710">
    <property type="entry name" value="ApbA"/>
</dbReference>
<dbReference type="PROSITE" id="PS51257">
    <property type="entry name" value="PROKAR_LIPOPROTEIN"/>
    <property type="match status" value="1"/>
</dbReference>
<evidence type="ECO:0000256" key="7">
    <source>
        <dbReference type="ARBA" id="ARBA00023002"/>
    </source>
</evidence>
<dbReference type="InterPro" id="IPR013752">
    <property type="entry name" value="KPA_reductase"/>
</dbReference>
<evidence type="ECO:0000256" key="8">
    <source>
        <dbReference type="ARBA" id="ARBA00032024"/>
    </source>
</evidence>
<comment type="function">
    <text evidence="11">Catalyzes the NAD(P)H-dependent reduction of ketopantoate into pantoic acid.</text>
</comment>
<evidence type="ECO:0000256" key="4">
    <source>
        <dbReference type="ARBA" id="ARBA00019465"/>
    </source>
</evidence>
<comment type="catalytic activity">
    <reaction evidence="9">
        <text>(R)-pantoate + NADP(+) = 2-dehydropantoate + NADPH + H(+)</text>
        <dbReference type="Rhea" id="RHEA:16233"/>
        <dbReference type="ChEBI" id="CHEBI:11561"/>
        <dbReference type="ChEBI" id="CHEBI:15378"/>
        <dbReference type="ChEBI" id="CHEBI:15980"/>
        <dbReference type="ChEBI" id="CHEBI:57783"/>
        <dbReference type="ChEBI" id="CHEBI:58349"/>
        <dbReference type="EC" id="1.1.1.169"/>
    </reaction>
    <physiologicalReaction direction="right-to-left" evidence="9">
        <dbReference type="Rhea" id="RHEA:16235"/>
    </physiologicalReaction>
</comment>
<dbReference type="Gene3D" id="1.10.1040.10">
    <property type="entry name" value="N-(1-d-carboxylethyl)-l-norvaline Dehydrogenase, domain 2"/>
    <property type="match status" value="1"/>
</dbReference>
<dbReference type="SUPFAM" id="SSF51735">
    <property type="entry name" value="NAD(P)-binding Rossmann-fold domains"/>
    <property type="match status" value="1"/>
</dbReference>
<evidence type="ECO:0000259" key="13">
    <source>
        <dbReference type="Pfam" id="PF02558"/>
    </source>
</evidence>
<evidence type="ECO:0000256" key="12">
    <source>
        <dbReference type="RuleBase" id="RU362068"/>
    </source>
</evidence>
<comment type="pathway">
    <text evidence="1 12">Cofactor biosynthesis; coenzyme A biosynthesis.</text>
</comment>
<dbReference type="EMBL" id="RXIF01000006">
    <property type="protein sequence ID" value="RZN64491.1"/>
    <property type="molecule type" value="Genomic_DNA"/>
</dbReference>
<keyword evidence="5 12" id="KW-0521">NADP</keyword>
<dbReference type="Pfam" id="PF08546">
    <property type="entry name" value="ApbA_C"/>
    <property type="match status" value="1"/>
</dbReference>
<feature type="domain" description="Ketopantoate reductase N-terminal" evidence="13">
    <location>
        <begin position="5"/>
        <end position="146"/>
    </location>
</feature>
<comment type="catalytic activity">
    <reaction evidence="10">
        <text>(R)-pantoate + NAD(+) = 2-dehydropantoate + NADH + H(+)</text>
        <dbReference type="Rhea" id="RHEA:61292"/>
        <dbReference type="ChEBI" id="CHEBI:11561"/>
        <dbReference type="ChEBI" id="CHEBI:15378"/>
        <dbReference type="ChEBI" id="CHEBI:15980"/>
        <dbReference type="ChEBI" id="CHEBI:57540"/>
        <dbReference type="ChEBI" id="CHEBI:57945"/>
    </reaction>
    <physiologicalReaction direction="right-to-left" evidence="10">
        <dbReference type="Rhea" id="RHEA:61294"/>
    </physiologicalReaction>
</comment>
<dbReference type="FunFam" id="1.10.1040.10:FF:000017">
    <property type="entry name" value="2-dehydropantoate 2-reductase"/>
    <property type="match status" value="1"/>
</dbReference>
<evidence type="ECO:0000256" key="11">
    <source>
        <dbReference type="ARBA" id="ARBA00056765"/>
    </source>
</evidence>
<sequence>MFKNIMVMGAGAIGCLFGGLISKAGYKVILIGKDWQIEKIKNNGLHIHNADEFYAYPEVYTEPVESDLILMTVKAYDTEKSAKSLLIKEDSVVLSLQNGIRNEEIIARIIGANHVVGGVTSQAALLVKAGEIRHTGYGETIIGEMDGRVTKRIKEIKSIFDNSKIETTLTSNIKKELWNKLIINAGINAIGAITGLENGYIYKITNLRDISRKVVREAINVANKVGINVDVNEDKVLMIAKRTEKNRSSMLQDIDRGKKTEIDEINGEIVRIGRSYMLNCDVNETLYNLIKAKEIYKE</sequence>
<dbReference type="InterPro" id="IPR036291">
    <property type="entry name" value="NAD(P)-bd_dom_sf"/>
</dbReference>
<dbReference type="PANTHER" id="PTHR43765:SF2">
    <property type="entry name" value="2-DEHYDROPANTOATE 2-REDUCTASE"/>
    <property type="match status" value="1"/>
</dbReference>
<dbReference type="SUPFAM" id="SSF48179">
    <property type="entry name" value="6-phosphogluconate dehydrogenase C-terminal domain-like"/>
    <property type="match status" value="1"/>
</dbReference>
<comment type="function">
    <text evidence="12">Catalyzes the NADPH-dependent reduction of ketopantoate into pantoic acid.</text>
</comment>
<keyword evidence="6 12" id="KW-0173">Coenzyme A biosynthesis</keyword>
<evidence type="ECO:0000256" key="10">
    <source>
        <dbReference type="ARBA" id="ARBA00048196"/>
    </source>
</evidence>
<dbReference type="EC" id="1.1.1.169" evidence="3 12"/>
<dbReference type="InterPro" id="IPR050838">
    <property type="entry name" value="Ketopantoate_reductase"/>
</dbReference>
<evidence type="ECO:0000256" key="9">
    <source>
        <dbReference type="ARBA" id="ARBA00047506"/>
    </source>
</evidence>
<comment type="similarity">
    <text evidence="2 12">Belongs to the ketopantoate reductase family.</text>
</comment>
<protein>
    <recommendedName>
        <fullName evidence="4 12">2-dehydropantoate 2-reductase</fullName>
        <ecNumber evidence="3 12">1.1.1.169</ecNumber>
    </recommendedName>
    <alternativeName>
        <fullName evidence="8 12">Ketopantoate reductase</fullName>
    </alternativeName>
</protein>
<gene>
    <name evidence="15" type="ORF">EF806_03865</name>
</gene>
<dbReference type="GO" id="GO:0015940">
    <property type="term" value="P:pantothenate biosynthetic process"/>
    <property type="evidence" value="ECO:0007669"/>
    <property type="project" value="InterPro"/>
</dbReference>
<evidence type="ECO:0000256" key="2">
    <source>
        <dbReference type="ARBA" id="ARBA00007870"/>
    </source>
</evidence>
<dbReference type="GO" id="GO:0005737">
    <property type="term" value="C:cytoplasm"/>
    <property type="evidence" value="ECO:0007669"/>
    <property type="project" value="TreeGrafter"/>
</dbReference>
<accession>A0A520KRR8</accession>
<name>A0A520KRR8_METT2</name>
<dbReference type="PANTHER" id="PTHR43765">
    <property type="entry name" value="2-DEHYDROPANTOATE 2-REDUCTASE-RELATED"/>
    <property type="match status" value="1"/>
</dbReference>
<dbReference type="Pfam" id="PF02558">
    <property type="entry name" value="ApbA"/>
    <property type="match status" value="1"/>
</dbReference>
<evidence type="ECO:0000256" key="5">
    <source>
        <dbReference type="ARBA" id="ARBA00022857"/>
    </source>
</evidence>
<dbReference type="NCBIfam" id="TIGR00745">
    <property type="entry name" value="apbA_panE"/>
    <property type="match status" value="1"/>
</dbReference>
<dbReference type="GO" id="GO:0015937">
    <property type="term" value="P:coenzyme A biosynthetic process"/>
    <property type="evidence" value="ECO:0007669"/>
    <property type="project" value="UniProtKB-UniPathway"/>
</dbReference>
<evidence type="ECO:0000259" key="14">
    <source>
        <dbReference type="Pfam" id="PF08546"/>
    </source>
</evidence>
<dbReference type="Proteomes" id="UP000317158">
    <property type="component" value="Unassembled WGS sequence"/>
</dbReference>
<dbReference type="InterPro" id="IPR008927">
    <property type="entry name" value="6-PGluconate_DH-like_C_sf"/>
</dbReference>
<dbReference type="InterPro" id="IPR013332">
    <property type="entry name" value="KPR_N"/>
</dbReference>
<dbReference type="GO" id="GO:0008677">
    <property type="term" value="F:2-dehydropantoate 2-reductase activity"/>
    <property type="evidence" value="ECO:0007669"/>
    <property type="project" value="UniProtKB-EC"/>
</dbReference>
<feature type="domain" description="Ketopantoate reductase C-terminal" evidence="14">
    <location>
        <begin position="172"/>
        <end position="294"/>
    </location>
</feature>
<evidence type="ECO:0000313" key="15">
    <source>
        <dbReference type="EMBL" id="RZN64491.1"/>
    </source>
</evidence>
<comment type="caution">
    <text evidence="15">The sequence shown here is derived from an EMBL/GenBank/DDBJ whole genome shotgun (WGS) entry which is preliminary data.</text>
</comment>
<proteinExistence type="inferred from homology"/>
<dbReference type="Gene3D" id="3.40.50.720">
    <property type="entry name" value="NAD(P)-binding Rossmann-like Domain"/>
    <property type="match status" value="1"/>
</dbReference>
<organism evidence="15 16">
    <name type="scientific">Methanoliparum thermophilum</name>
    <dbReference type="NCBI Taxonomy" id="2491083"/>
    <lineage>
        <taxon>Archaea</taxon>
        <taxon>Methanobacteriati</taxon>
        <taxon>Methanobacteriota</taxon>
        <taxon>Candidatus Methanoliparia</taxon>
        <taxon>Candidatus Methanoliparales</taxon>
        <taxon>Candidatus Methanoliparaceae</taxon>
        <taxon>Candidatus Methanoliparum</taxon>
    </lineage>
</organism>
<evidence type="ECO:0000256" key="6">
    <source>
        <dbReference type="ARBA" id="ARBA00022993"/>
    </source>
</evidence>